<feature type="region of interest" description="Disordered" evidence="1">
    <location>
        <begin position="172"/>
        <end position="208"/>
    </location>
</feature>
<protein>
    <submittedName>
        <fullName evidence="3">Reverse transcriptase</fullName>
    </submittedName>
</protein>
<dbReference type="EMBL" id="BQNB010020029">
    <property type="protein sequence ID" value="GJT91559.1"/>
    <property type="molecule type" value="Genomic_DNA"/>
</dbReference>
<evidence type="ECO:0000259" key="2">
    <source>
        <dbReference type="PROSITE" id="PS50013"/>
    </source>
</evidence>
<keyword evidence="3" id="KW-0808">Transferase</keyword>
<reference evidence="3" key="2">
    <citation type="submission" date="2022-01" db="EMBL/GenBank/DDBJ databases">
        <authorList>
            <person name="Yamashiro T."/>
            <person name="Shiraishi A."/>
            <person name="Satake H."/>
            <person name="Nakayama K."/>
        </authorList>
    </citation>
    <scope>NUCLEOTIDE SEQUENCE</scope>
</reference>
<dbReference type="PROSITE" id="PS50013">
    <property type="entry name" value="CHROMO_2"/>
    <property type="match status" value="1"/>
</dbReference>
<sequence>MTPFKAMYGRDATTIHEYQPGTNPTASIDAALLEHQRLITILKVALEKTRDRMTKQANKSRMEKQFQVGDLKIGQVAYRLQLPIASRVHPVFHVSLLKESYEQSVSNEFPSEWLTDAQSHEPQPECVLQRRNSGTDTELLIKWTDHDISEATWEKLQEITTRFPDFIRHEDESVLEQEGIDTSEPTTHVAQQPSRPKRTTKKPIRYLE</sequence>
<dbReference type="Pfam" id="PF24626">
    <property type="entry name" value="SH3_Tf2-1"/>
    <property type="match status" value="1"/>
</dbReference>
<dbReference type="InterPro" id="IPR023780">
    <property type="entry name" value="Chromo_domain"/>
</dbReference>
<organism evidence="3 4">
    <name type="scientific">Tanacetum coccineum</name>
    <dbReference type="NCBI Taxonomy" id="301880"/>
    <lineage>
        <taxon>Eukaryota</taxon>
        <taxon>Viridiplantae</taxon>
        <taxon>Streptophyta</taxon>
        <taxon>Embryophyta</taxon>
        <taxon>Tracheophyta</taxon>
        <taxon>Spermatophyta</taxon>
        <taxon>Magnoliopsida</taxon>
        <taxon>eudicotyledons</taxon>
        <taxon>Gunneridae</taxon>
        <taxon>Pentapetalae</taxon>
        <taxon>asterids</taxon>
        <taxon>campanulids</taxon>
        <taxon>Asterales</taxon>
        <taxon>Asteraceae</taxon>
        <taxon>Asteroideae</taxon>
        <taxon>Anthemideae</taxon>
        <taxon>Anthemidinae</taxon>
        <taxon>Tanacetum</taxon>
    </lineage>
</organism>
<dbReference type="InterPro" id="IPR056924">
    <property type="entry name" value="SH3_Tf2-1"/>
</dbReference>
<name>A0ABQ5HVU9_9ASTR</name>
<feature type="compositionally biased region" description="Polar residues" evidence="1">
    <location>
        <begin position="183"/>
        <end position="194"/>
    </location>
</feature>
<dbReference type="Pfam" id="PF00385">
    <property type="entry name" value="Chromo"/>
    <property type="match status" value="1"/>
</dbReference>
<proteinExistence type="predicted"/>
<keyword evidence="4" id="KW-1185">Reference proteome</keyword>
<keyword evidence="3" id="KW-0695">RNA-directed DNA polymerase</keyword>
<feature type="domain" description="Chromo" evidence="2">
    <location>
        <begin position="122"/>
        <end position="169"/>
    </location>
</feature>
<dbReference type="Proteomes" id="UP001151760">
    <property type="component" value="Unassembled WGS sequence"/>
</dbReference>
<gene>
    <name evidence="3" type="ORF">Tco_1080404</name>
</gene>
<dbReference type="SUPFAM" id="SSF54160">
    <property type="entry name" value="Chromo domain-like"/>
    <property type="match status" value="1"/>
</dbReference>
<comment type="caution">
    <text evidence="3">The sequence shown here is derived from an EMBL/GenBank/DDBJ whole genome shotgun (WGS) entry which is preliminary data.</text>
</comment>
<evidence type="ECO:0000313" key="4">
    <source>
        <dbReference type="Proteomes" id="UP001151760"/>
    </source>
</evidence>
<evidence type="ECO:0000313" key="3">
    <source>
        <dbReference type="EMBL" id="GJT91559.1"/>
    </source>
</evidence>
<accession>A0ABQ5HVU9</accession>
<feature type="compositionally biased region" description="Basic residues" evidence="1">
    <location>
        <begin position="195"/>
        <end position="208"/>
    </location>
</feature>
<dbReference type="GO" id="GO:0003964">
    <property type="term" value="F:RNA-directed DNA polymerase activity"/>
    <property type="evidence" value="ECO:0007669"/>
    <property type="project" value="UniProtKB-KW"/>
</dbReference>
<evidence type="ECO:0000256" key="1">
    <source>
        <dbReference type="SAM" id="MobiDB-lite"/>
    </source>
</evidence>
<dbReference type="InterPro" id="IPR016197">
    <property type="entry name" value="Chromo-like_dom_sf"/>
</dbReference>
<dbReference type="InterPro" id="IPR000953">
    <property type="entry name" value="Chromo/chromo_shadow_dom"/>
</dbReference>
<keyword evidence="3" id="KW-0548">Nucleotidyltransferase</keyword>
<reference evidence="3" key="1">
    <citation type="journal article" date="2022" name="Int. J. Mol. Sci.">
        <title>Draft Genome of Tanacetum Coccineum: Genomic Comparison of Closely Related Tanacetum-Family Plants.</title>
        <authorList>
            <person name="Yamashiro T."/>
            <person name="Shiraishi A."/>
            <person name="Nakayama K."/>
            <person name="Satake H."/>
        </authorList>
    </citation>
    <scope>NUCLEOTIDE SEQUENCE</scope>
</reference>
<dbReference type="Gene3D" id="2.40.50.40">
    <property type="match status" value="1"/>
</dbReference>